<name>A0ABV6DNK2_9BACL</name>
<evidence type="ECO:0000256" key="1">
    <source>
        <dbReference type="ARBA" id="ARBA00007689"/>
    </source>
</evidence>
<keyword evidence="4" id="KW-1185">Reference proteome</keyword>
<feature type="domain" description="YCII-related" evidence="2">
    <location>
        <begin position="12"/>
        <end position="82"/>
    </location>
</feature>
<dbReference type="InterPro" id="IPR005545">
    <property type="entry name" value="YCII"/>
</dbReference>
<dbReference type="EMBL" id="JBHLWN010000071">
    <property type="protein sequence ID" value="MFC0214228.1"/>
    <property type="molecule type" value="Genomic_DNA"/>
</dbReference>
<comment type="caution">
    <text evidence="3">The sequence shown here is derived from an EMBL/GenBank/DDBJ whole genome shotgun (WGS) entry which is preliminary data.</text>
</comment>
<evidence type="ECO:0000313" key="3">
    <source>
        <dbReference type="EMBL" id="MFC0214228.1"/>
    </source>
</evidence>
<proteinExistence type="inferred from homology"/>
<gene>
    <name evidence="3" type="ORF">ACFFK0_17505</name>
</gene>
<protein>
    <submittedName>
        <fullName evidence="3">YciI family protein</fullName>
    </submittedName>
</protein>
<dbReference type="Gene3D" id="3.30.70.1060">
    <property type="entry name" value="Dimeric alpha+beta barrel"/>
    <property type="match status" value="1"/>
</dbReference>
<evidence type="ECO:0000313" key="4">
    <source>
        <dbReference type="Proteomes" id="UP001589776"/>
    </source>
</evidence>
<dbReference type="InterPro" id="IPR011008">
    <property type="entry name" value="Dimeric_a/b-barrel"/>
</dbReference>
<dbReference type="Pfam" id="PF03795">
    <property type="entry name" value="YCII"/>
    <property type="match status" value="1"/>
</dbReference>
<dbReference type="RefSeq" id="WP_377471583.1">
    <property type="nucleotide sequence ID" value="NZ_JBHLWN010000071.1"/>
</dbReference>
<sequence length="91" mass="10341">MIHAAFLTIIDQEKNMAHRPAHLEYLSRLFDQGKVIMAGPFTDGKGGLVLYKTETVEEARELAEQDPVVLHGARTLELREWKPLQFPIELA</sequence>
<organism evidence="3 4">
    <name type="scientific">Paenibacillus chartarius</name>
    <dbReference type="NCBI Taxonomy" id="747481"/>
    <lineage>
        <taxon>Bacteria</taxon>
        <taxon>Bacillati</taxon>
        <taxon>Bacillota</taxon>
        <taxon>Bacilli</taxon>
        <taxon>Bacillales</taxon>
        <taxon>Paenibacillaceae</taxon>
        <taxon>Paenibacillus</taxon>
    </lineage>
</organism>
<dbReference type="PANTHER" id="PTHR37828:SF1">
    <property type="entry name" value="YCII-RELATED DOMAIN-CONTAINING PROTEIN"/>
    <property type="match status" value="1"/>
</dbReference>
<reference evidence="3 4" key="1">
    <citation type="submission" date="2024-09" db="EMBL/GenBank/DDBJ databases">
        <authorList>
            <person name="Sun Q."/>
            <person name="Mori K."/>
        </authorList>
    </citation>
    <scope>NUCLEOTIDE SEQUENCE [LARGE SCALE GENOMIC DNA]</scope>
    <source>
        <strain evidence="3 4">CCM 7759</strain>
    </source>
</reference>
<dbReference type="SUPFAM" id="SSF54909">
    <property type="entry name" value="Dimeric alpha+beta barrel"/>
    <property type="match status" value="1"/>
</dbReference>
<accession>A0ABV6DNK2</accession>
<evidence type="ECO:0000259" key="2">
    <source>
        <dbReference type="Pfam" id="PF03795"/>
    </source>
</evidence>
<comment type="similarity">
    <text evidence="1">Belongs to the YciI family.</text>
</comment>
<dbReference type="Proteomes" id="UP001589776">
    <property type="component" value="Unassembled WGS sequence"/>
</dbReference>
<dbReference type="PANTHER" id="PTHR37828">
    <property type="entry name" value="GSR2449 PROTEIN"/>
    <property type="match status" value="1"/>
</dbReference>